<keyword evidence="2" id="KW-0067">ATP-binding</keyword>
<dbReference type="Proteomes" id="UP000503640">
    <property type="component" value="Unassembled WGS sequence"/>
</dbReference>
<evidence type="ECO:0000313" key="6">
    <source>
        <dbReference type="Proteomes" id="UP000503640"/>
    </source>
</evidence>
<dbReference type="EMBL" id="BJTG01000008">
    <property type="protein sequence ID" value="GEJ58549.1"/>
    <property type="molecule type" value="Genomic_DNA"/>
</dbReference>
<dbReference type="GO" id="GO:0005886">
    <property type="term" value="C:plasma membrane"/>
    <property type="evidence" value="ECO:0007669"/>
    <property type="project" value="TreeGrafter"/>
</dbReference>
<dbReference type="GO" id="GO:0022857">
    <property type="term" value="F:transmembrane transporter activity"/>
    <property type="evidence" value="ECO:0007669"/>
    <property type="project" value="TreeGrafter"/>
</dbReference>
<feature type="region of interest" description="Disordered" evidence="3">
    <location>
        <begin position="1"/>
        <end position="22"/>
    </location>
</feature>
<dbReference type="InterPro" id="IPR003593">
    <property type="entry name" value="AAA+_ATPase"/>
</dbReference>
<dbReference type="InterPro" id="IPR017871">
    <property type="entry name" value="ABC_transporter-like_CS"/>
</dbReference>
<dbReference type="AlphaFoldDB" id="A0A7I9VR43"/>
<dbReference type="InterPro" id="IPR005119">
    <property type="entry name" value="LysR_subst-bd"/>
</dbReference>
<dbReference type="SMART" id="SM00382">
    <property type="entry name" value="AAA"/>
    <property type="match status" value="1"/>
</dbReference>
<comment type="caution">
    <text evidence="5">The sequence shown here is derived from an EMBL/GenBank/DDBJ whole genome shotgun (WGS) entry which is preliminary data.</text>
</comment>
<sequence>MSAPIPDASGIAREAPAAGGPTPAVELGGAGRAFGRFRALSGVTLSVLPGERVALVGPSGAGKSTLLRLASGALAPTEGAVRVLGEEVARLGPRRLRALRARVGTVHQQLQLVPQASVLENVLMGRLGRRSALAVALGALRRREREEVAALLAEIGIAGKLDERVDRLSGGEQQRVAVARVLYQAPDLVVADEPFSSVDPERSRAVIALLLRAAEGRALLLSTHQLAPVLPHFPRVVGLREGRVLFDKRREEVTPRDLALLYQPEGATRAPEPRRVVTEPAGAPSPAELRVGASTTPGEHILPAAVAAFAAEEPQVTLRLAVKGTAEVLRDLAAGRVELAFVGAREERAGLHFEDFAEDEIALVAAASFAGLPEPLHPAAVARLPRVDREPSSATRAIAEAQLAAMGAPLDPGAAVLEAGSLAALVEAVSAGLGVGFASRRSVARALAQRRVRLVAVEGVQIPRRFFVAWRRDAALSGPAARFLALARRAAGGGGP</sequence>
<evidence type="ECO:0000256" key="3">
    <source>
        <dbReference type="SAM" id="MobiDB-lite"/>
    </source>
</evidence>
<gene>
    <name evidence="5" type="ORF">AMYX_32900</name>
</gene>
<protein>
    <recommendedName>
        <fullName evidence="4">ABC transporter domain-containing protein</fullName>
    </recommendedName>
</protein>
<name>A0A7I9VR43_9BACT</name>
<dbReference type="Pfam" id="PF03466">
    <property type="entry name" value="LysR_substrate"/>
    <property type="match status" value="1"/>
</dbReference>
<keyword evidence="1" id="KW-0547">Nucleotide-binding</keyword>
<dbReference type="SUPFAM" id="SSF52540">
    <property type="entry name" value="P-loop containing nucleoside triphosphate hydrolases"/>
    <property type="match status" value="1"/>
</dbReference>
<organism evidence="5 6">
    <name type="scientific">Anaeromyxobacter diazotrophicus</name>
    <dbReference type="NCBI Taxonomy" id="2590199"/>
    <lineage>
        <taxon>Bacteria</taxon>
        <taxon>Pseudomonadati</taxon>
        <taxon>Myxococcota</taxon>
        <taxon>Myxococcia</taxon>
        <taxon>Myxococcales</taxon>
        <taxon>Cystobacterineae</taxon>
        <taxon>Anaeromyxobacteraceae</taxon>
        <taxon>Anaeromyxobacter</taxon>
    </lineage>
</organism>
<dbReference type="GO" id="GO:0016887">
    <property type="term" value="F:ATP hydrolysis activity"/>
    <property type="evidence" value="ECO:0007669"/>
    <property type="project" value="InterPro"/>
</dbReference>
<evidence type="ECO:0000256" key="1">
    <source>
        <dbReference type="ARBA" id="ARBA00022741"/>
    </source>
</evidence>
<dbReference type="PROSITE" id="PS00211">
    <property type="entry name" value="ABC_TRANSPORTER_1"/>
    <property type="match status" value="1"/>
</dbReference>
<dbReference type="Gene3D" id="3.40.190.290">
    <property type="match status" value="1"/>
</dbReference>
<feature type="region of interest" description="Disordered" evidence="3">
    <location>
        <begin position="267"/>
        <end position="288"/>
    </location>
</feature>
<dbReference type="PROSITE" id="PS50893">
    <property type="entry name" value="ABC_TRANSPORTER_2"/>
    <property type="match status" value="1"/>
</dbReference>
<dbReference type="InterPro" id="IPR027417">
    <property type="entry name" value="P-loop_NTPase"/>
</dbReference>
<dbReference type="PANTHER" id="PTHR24220:SF659">
    <property type="entry name" value="TRANSPORTER, PUTATIVE-RELATED"/>
    <property type="match status" value="1"/>
</dbReference>
<evidence type="ECO:0000313" key="5">
    <source>
        <dbReference type="EMBL" id="GEJ58549.1"/>
    </source>
</evidence>
<evidence type="ECO:0000256" key="2">
    <source>
        <dbReference type="ARBA" id="ARBA00022840"/>
    </source>
</evidence>
<reference evidence="6" key="1">
    <citation type="journal article" date="2020" name="Appl. Environ. Microbiol.">
        <title>Diazotrophic Anaeromyxobacter Isolates from Soils.</title>
        <authorList>
            <person name="Masuda Y."/>
            <person name="Yamanaka H."/>
            <person name="Xu Z.X."/>
            <person name="Shiratori Y."/>
            <person name="Aono T."/>
            <person name="Amachi S."/>
            <person name="Senoo K."/>
            <person name="Itoh H."/>
        </authorList>
    </citation>
    <scope>NUCLEOTIDE SEQUENCE [LARGE SCALE GENOMIC DNA]</scope>
    <source>
        <strain evidence="6">R267</strain>
    </source>
</reference>
<dbReference type="InterPro" id="IPR003439">
    <property type="entry name" value="ABC_transporter-like_ATP-bd"/>
</dbReference>
<dbReference type="Gene3D" id="3.40.50.300">
    <property type="entry name" value="P-loop containing nucleotide triphosphate hydrolases"/>
    <property type="match status" value="1"/>
</dbReference>
<feature type="domain" description="ABC transporter" evidence="4">
    <location>
        <begin position="25"/>
        <end position="266"/>
    </location>
</feature>
<dbReference type="PANTHER" id="PTHR24220">
    <property type="entry name" value="IMPORT ATP-BINDING PROTEIN"/>
    <property type="match status" value="1"/>
</dbReference>
<accession>A0A7I9VR43</accession>
<dbReference type="GO" id="GO:0005524">
    <property type="term" value="F:ATP binding"/>
    <property type="evidence" value="ECO:0007669"/>
    <property type="project" value="UniProtKB-KW"/>
</dbReference>
<keyword evidence="6" id="KW-1185">Reference proteome</keyword>
<proteinExistence type="predicted"/>
<dbReference type="InterPro" id="IPR015854">
    <property type="entry name" value="ABC_transpr_LolD-like"/>
</dbReference>
<dbReference type="Pfam" id="PF00005">
    <property type="entry name" value="ABC_tran"/>
    <property type="match status" value="1"/>
</dbReference>
<dbReference type="SUPFAM" id="SSF53850">
    <property type="entry name" value="Periplasmic binding protein-like II"/>
    <property type="match status" value="1"/>
</dbReference>
<evidence type="ECO:0000259" key="4">
    <source>
        <dbReference type="PROSITE" id="PS50893"/>
    </source>
</evidence>